<accession>A0A7H1BL82</accession>
<feature type="transmembrane region" description="Helical" evidence="2">
    <location>
        <begin position="301"/>
        <end position="321"/>
    </location>
</feature>
<name>A0A7H1BL82_9ACTN</name>
<feature type="transmembrane region" description="Helical" evidence="2">
    <location>
        <begin position="328"/>
        <end position="348"/>
    </location>
</feature>
<evidence type="ECO:0000256" key="1">
    <source>
        <dbReference type="SAM" id="MobiDB-lite"/>
    </source>
</evidence>
<keyword evidence="2" id="KW-1133">Transmembrane helix</keyword>
<keyword evidence="3" id="KW-0732">Signal</keyword>
<keyword evidence="4" id="KW-0614">Plasmid</keyword>
<reference evidence="4 5" key="1">
    <citation type="submission" date="2020-09" db="EMBL/GenBank/DDBJ databases">
        <title>A novel species.</title>
        <authorList>
            <person name="Gao J."/>
        </authorList>
    </citation>
    <scope>NUCLEOTIDE SEQUENCE [LARGE SCALE GENOMIC DNA]</scope>
    <source>
        <strain evidence="4 5">CRXT-Y-14</strain>
        <plasmid evidence="4 5">unnamed2</plasmid>
    </source>
</reference>
<evidence type="ECO:0000256" key="3">
    <source>
        <dbReference type="SAM" id="SignalP"/>
    </source>
</evidence>
<gene>
    <name evidence="4" type="ORF">IAG42_37680</name>
</gene>
<keyword evidence="5" id="KW-1185">Reference proteome</keyword>
<evidence type="ECO:0008006" key="6">
    <source>
        <dbReference type="Google" id="ProtNLM"/>
    </source>
</evidence>
<dbReference type="Proteomes" id="UP000516428">
    <property type="component" value="Plasmid unnamed2"/>
</dbReference>
<feature type="transmembrane region" description="Helical" evidence="2">
    <location>
        <begin position="204"/>
        <end position="226"/>
    </location>
</feature>
<feature type="chain" id="PRO_5028818718" description="TrbL/VirB6 plasmid conjugal transfer protein" evidence="3">
    <location>
        <begin position="27"/>
        <end position="610"/>
    </location>
</feature>
<organism evidence="4 5">
    <name type="scientific">Streptomyces xanthii</name>
    <dbReference type="NCBI Taxonomy" id="2768069"/>
    <lineage>
        <taxon>Bacteria</taxon>
        <taxon>Bacillati</taxon>
        <taxon>Actinomycetota</taxon>
        <taxon>Actinomycetes</taxon>
        <taxon>Kitasatosporales</taxon>
        <taxon>Streptomycetaceae</taxon>
        <taxon>Streptomyces</taxon>
    </lineage>
</organism>
<feature type="region of interest" description="Disordered" evidence="1">
    <location>
        <begin position="561"/>
        <end position="610"/>
    </location>
</feature>
<evidence type="ECO:0000256" key="2">
    <source>
        <dbReference type="SAM" id="Phobius"/>
    </source>
</evidence>
<feature type="transmembrane region" description="Helical" evidence="2">
    <location>
        <begin position="385"/>
        <end position="405"/>
    </location>
</feature>
<dbReference type="EMBL" id="CP061283">
    <property type="protein sequence ID" value="QNS09487.1"/>
    <property type="molecule type" value="Genomic_DNA"/>
</dbReference>
<protein>
    <recommendedName>
        <fullName evidence="6">TrbL/VirB6 plasmid conjugal transfer protein</fullName>
    </recommendedName>
</protein>
<evidence type="ECO:0000313" key="4">
    <source>
        <dbReference type="EMBL" id="QNS09487.1"/>
    </source>
</evidence>
<proteinExistence type="predicted"/>
<dbReference type="KEGG" id="sxn:IAG42_37680"/>
<sequence>MARTLARLGTLLAALLILMTSGTSIALAGAKPPDPYPPELSHGERVGINKQTGEYCDLDDADQKKRLNCRAPEDCQDFPAGMTACIGEGSSDPEDARTFELNELKRWEKKADKNAPNYEKYHAYLVKCVKKDKKSFSQCNAEAAGKYPPPAKTPLDWVAGKISEMAANALEEAASMLGHSVVWLLKQFADAFNSISTIDLSKTGIGPVLGVSTGLSVVVAAFLLLVQFGKLAVSQQGGPLVTAGVGLAKWGVILGVYLMATQVALNWSDTLSTALINFTFDSGGSTDGDASKAMEKQLGTLFAGLVGGGGTAAAGSALITGSGIAPTAVGFVIVISILCILAIGALWIEMLIRQAGIMILVTMMPLALAGQMSDATKDWWPKARNALIALILMKPTIVIVFSIGFSAMSGAEGVRNVIVGLIIFVVAATSWPVLAKFIVISSNGDGNSAASGMISSVGSSVSSMFGGNQPAMSGAGTSGGGAAYTKALEGENSSAADGDGGGGGRGFWSKAVMGSKGGSFMGKAGGVVGVGLQVAAVGKDMAESSFQNAAANAGLGHAAQGGRHVVVPPRSGGDAPAAATPAQPSTQESEPPPPTPSPAPTPPTPSSEGS</sequence>
<dbReference type="AlphaFoldDB" id="A0A7H1BL82"/>
<geneLocation type="plasmid" evidence="4 5">
    <name>unnamed2</name>
</geneLocation>
<evidence type="ECO:0000313" key="5">
    <source>
        <dbReference type="Proteomes" id="UP000516428"/>
    </source>
</evidence>
<feature type="compositionally biased region" description="Pro residues" evidence="1">
    <location>
        <begin position="590"/>
        <end position="610"/>
    </location>
</feature>
<feature type="compositionally biased region" description="Low complexity" evidence="1">
    <location>
        <begin position="575"/>
        <end position="589"/>
    </location>
</feature>
<feature type="signal peptide" evidence="3">
    <location>
        <begin position="1"/>
        <end position="26"/>
    </location>
</feature>
<keyword evidence="2" id="KW-0472">Membrane</keyword>
<feature type="transmembrane region" description="Helical" evidence="2">
    <location>
        <begin position="354"/>
        <end position="373"/>
    </location>
</feature>
<feature type="transmembrane region" description="Helical" evidence="2">
    <location>
        <begin position="238"/>
        <end position="260"/>
    </location>
</feature>
<dbReference type="RefSeq" id="WP_188342142.1">
    <property type="nucleotide sequence ID" value="NZ_CP061283.1"/>
</dbReference>
<keyword evidence="2" id="KW-0812">Transmembrane</keyword>
<feature type="transmembrane region" description="Helical" evidence="2">
    <location>
        <begin position="417"/>
        <end position="439"/>
    </location>
</feature>